<dbReference type="AlphaFoldDB" id="A0A1I4BS61"/>
<dbReference type="CDD" id="cd09872">
    <property type="entry name" value="PIN_Sll0205-like"/>
    <property type="match status" value="1"/>
</dbReference>
<evidence type="ECO:0000256" key="4">
    <source>
        <dbReference type="ARBA" id="ARBA00022842"/>
    </source>
</evidence>
<accession>A0A1I4BS61</accession>
<gene>
    <name evidence="6" type="ORF">SAMN04488085_103176</name>
</gene>
<evidence type="ECO:0000313" key="7">
    <source>
        <dbReference type="Proteomes" id="UP000199152"/>
    </source>
</evidence>
<dbReference type="Proteomes" id="UP000199152">
    <property type="component" value="Unassembled WGS sequence"/>
</dbReference>
<dbReference type="PANTHER" id="PTHR36173:SF2">
    <property type="entry name" value="RIBONUCLEASE VAPC16"/>
    <property type="match status" value="1"/>
</dbReference>
<dbReference type="RefSeq" id="WP_091322331.1">
    <property type="nucleotide sequence ID" value="NZ_FOSW01000003.1"/>
</dbReference>
<evidence type="ECO:0000256" key="2">
    <source>
        <dbReference type="ARBA" id="ARBA00022723"/>
    </source>
</evidence>
<dbReference type="InterPro" id="IPR029060">
    <property type="entry name" value="PIN-like_dom_sf"/>
</dbReference>
<proteinExistence type="predicted"/>
<dbReference type="OrthoDB" id="9798990at2"/>
<reference evidence="6 7" key="1">
    <citation type="submission" date="2016-10" db="EMBL/GenBank/DDBJ databases">
        <authorList>
            <person name="de Groot N.N."/>
        </authorList>
    </citation>
    <scope>NUCLEOTIDE SEQUENCE [LARGE SCALE GENOMIC DNA]</scope>
    <source>
        <strain evidence="6 7">DSM 45317</strain>
    </source>
</reference>
<dbReference type="GO" id="GO:0016787">
    <property type="term" value="F:hydrolase activity"/>
    <property type="evidence" value="ECO:0007669"/>
    <property type="project" value="UniProtKB-KW"/>
</dbReference>
<keyword evidence="4" id="KW-0460">Magnesium</keyword>
<evidence type="ECO:0000256" key="3">
    <source>
        <dbReference type="ARBA" id="ARBA00022801"/>
    </source>
</evidence>
<protein>
    <submittedName>
        <fullName evidence="6">PIN domain nuclease, a component of toxin-antitoxin system (PIN domain)</fullName>
    </submittedName>
</protein>
<sequence length="124" mass="13605">MTLLLDTHVLLWWLTDDQRLTPAMRAAISDRGASVAVSAVSAWEMAIKAALGKLSVPDGLVDELGRQGFDELPVTVEDGLAAGALPRHHEDPFDRMLIAQAVRRRLVLVTADRRFADYDVLTLA</sequence>
<dbReference type="Pfam" id="PF01850">
    <property type="entry name" value="PIN"/>
    <property type="match status" value="1"/>
</dbReference>
<dbReference type="Gene3D" id="3.40.50.1010">
    <property type="entry name" value="5'-nuclease"/>
    <property type="match status" value="1"/>
</dbReference>
<evidence type="ECO:0000313" key="6">
    <source>
        <dbReference type="EMBL" id="SFK71614.1"/>
    </source>
</evidence>
<keyword evidence="7" id="KW-1185">Reference proteome</keyword>
<dbReference type="STRING" id="504800.SAMN04488085_103176"/>
<dbReference type="SUPFAM" id="SSF88723">
    <property type="entry name" value="PIN domain-like"/>
    <property type="match status" value="1"/>
</dbReference>
<organism evidence="6 7">
    <name type="scientific">Geodermatophilus ruber</name>
    <dbReference type="NCBI Taxonomy" id="504800"/>
    <lineage>
        <taxon>Bacteria</taxon>
        <taxon>Bacillati</taxon>
        <taxon>Actinomycetota</taxon>
        <taxon>Actinomycetes</taxon>
        <taxon>Geodermatophilales</taxon>
        <taxon>Geodermatophilaceae</taxon>
        <taxon>Geodermatophilus</taxon>
    </lineage>
</organism>
<keyword evidence="2" id="KW-0479">Metal-binding</keyword>
<feature type="domain" description="PIN" evidence="5">
    <location>
        <begin position="4"/>
        <end position="119"/>
    </location>
</feature>
<evidence type="ECO:0000259" key="5">
    <source>
        <dbReference type="Pfam" id="PF01850"/>
    </source>
</evidence>
<dbReference type="InParanoid" id="A0A1I4BS61"/>
<dbReference type="PANTHER" id="PTHR36173">
    <property type="entry name" value="RIBONUCLEASE VAPC16-RELATED"/>
    <property type="match status" value="1"/>
</dbReference>
<keyword evidence="1" id="KW-0540">Nuclease</keyword>
<evidence type="ECO:0000256" key="1">
    <source>
        <dbReference type="ARBA" id="ARBA00022722"/>
    </source>
</evidence>
<dbReference type="GO" id="GO:0004518">
    <property type="term" value="F:nuclease activity"/>
    <property type="evidence" value="ECO:0007669"/>
    <property type="project" value="UniProtKB-KW"/>
</dbReference>
<dbReference type="InterPro" id="IPR002716">
    <property type="entry name" value="PIN_dom"/>
</dbReference>
<dbReference type="InterPro" id="IPR052919">
    <property type="entry name" value="TA_system_RNase"/>
</dbReference>
<dbReference type="EMBL" id="FOSW01000003">
    <property type="protein sequence ID" value="SFK71614.1"/>
    <property type="molecule type" value="Genomic_DNA"/>
</dbReference>
<dbReference type="InterPro" id="IPR041705">
    <property type="entry name" value="PIN_Sll0205"/>
</dbReference>
<dbReference type="GO" id="GO:0046872">
    <property type="term" value="F:metal ion binding"/>
    <property type="evidence" value="ECO:0007669"/>
    <property type="project" value="UniProtKB-KW"/>
</dbReference>
<keyword evidence="3" id="KW-0378">Hydrolase</keyword>
<name>A0A1I4BS61_9ACTN</name>